<comment type="caution">
    <text evidence="12">The sequence shown here is derived from an EMBL/GenBank/DDBJ whole genome shotgun (WGS) entry which is preliminary data.</text>
</comment>
<accession>A0AAD7T5P4</accession>
<feature type="compositionally biased region" description="Polar residues" evidence="9">
    <location>
        <begin position="19"/>
        <end position="55"/>
    </location>
</feature>
<evidence type="ECO:0000256" key="5">
    <source>
        <dbReference type="ARBA" id="ARBA00022737"/>
    </source>
</evidence>
<evidence type="ECO:0000256" key="10">
    <source>
        <dbReference type="SAM" id="Phobius"/>
    </source>
</evidence>
<keyword evidence="5" id="KW-0677">Repeat</keyword>
<feature type="region of interest" description="Disordered" evidence="9">
    <location>
        <begin position="19"/>
        <end position="77"/>
    </location>
</feature>
<organism evidence="12 13">
    <name type="scientific">Aldrovandia affinis</name>
    <dbReference type="NCBI Taxonomy" id="143900"/>
    <lineage>
        <taxon>Eukaryota</taxon>
        <taxon>Metazoa</taxon>
        <taxon>Chordata</taxon>
        <taxon>Craniata</taxon>
        <taxon>Vertebrata</taxon>
        <taxon>Euteleostomi</taxon>
        <taxon>Actinopterygii</taxon>
        <taxon>Neopterygii</taxon>
        <taxon>Teleostei</taxon>
        <taxon>Notacanthiformes</taxon>
        <taxon>Halosauridae</taxon>
        <taxon>Aldrovandia</taxon>
    </lineage>
</organism>
<keyword evidence="3" id="KW-0245">EGF-like domain</keyword>
<reference evidence="12" key="1">
    <citation type="journal article" date="2023" name="Science">
        <title>Genome structures resolve the early diversification of teleost fishes.</title>
        <authorList>
            <person name="Parey E."/>
            <person name="Louis A."/>
            <person name="Montfort J."/>
            <person name="Bouchez O."/>
            <person name="Roques C."/>
            <person name="Iampietro C."/>
            <person name="Lluch J."/>
            <person name="Castinel A."/>
            <person name="Donnadieu C."/>
            <person name="Desvignes T."/>
            <person name="Floi Bucao C."/>
            <person name="Jouanno E."/>
            <person name="Wen M."/>
            <person name="Mejri S."/>
            <person name="Dirks R."/>
            <person name="Jansen H."/>
            <person name="Henkel C."/>
            <person name="Chen W.J."/>
            <person name="Zahm M."/>
            <person name="Cabau C."/>
            <person name="Klopp C."/>
            <person name="Thompson A.W."/>
            <person name="Robinson-Rechavi M."/>
            <person name="Braasch I."/>
            <person name="Lecointre G."/>
            <person name="Bobe J."/>
            <person name="Postlethwait J.H."/>
            <person name="Berthelot C."/>
            <person name="Roest Crollius H."/>
            <person name="Guiguen Y."/>
        </authorList>
    </citation>
    <scope>NUCLEOTIDE SEQUENCE</scope>
    <source>
        <strain evidence="12">NC1722</strain>
    </source>
</reference>
<keyword evidence="10" id="KW-1133">Transmembrane helix</keyword>
<keyword evidence="8" id="KW-0325">Glycoprotein</keyword>
<feature type="compositionally biased region" description="Low complexity" evidence="9">
    <location>
        <begin position="56"/>
        <end position="65"/>
    </location>
</feature>
<dbReference type="SUPFAM" id="SSF82671">
    <property type="entry name" value="SEA domain"/>
    <property type="match status" value="1"/>
</dbReference>
<evidence type="ECO:0000256" key="1">
    <source>
        <dbReference type="ARBA" id="ARBA00004236"/>
    </source>
</evidence>
<gene>
    <name evidence="12" type="ORF">AAFF_G00051470</name>
</gene>
<dbReference type="Gene3D" id="3.30.70.960">
    <property type="entry name" value="SEA domain"/>
    <property type="match status" value="1"/>
</dbReference>
<proteinExistence type="predicted"/>
<evidence type="ECO:0000256" key="9">
    <source>
        <dbReference type="SAM" id="MobiDB-lite"/>
    </source>
</evidence>
<keyword evidence="6 10" id="KW-0472">Membrane</keyword>
<keyword evidence="10" id="KW-0812">Transmembrane</keyword>
<evidence type="ECO:0000256" key="2">
    <source>
        <dbReference type="ARBA" id="ARBA00022475"/>
    </source>
</evidence>
<evidence type="ECO:0000313" key="12">
    <source>
        <dbReference type="EMBL" id="KAJ8414277.1"/>
    </source>
</evidence>
<protein>
    <recommendedName>
        <fullName evidence="11">SEA domain-containing protein</fullName>
    </recommendedName>
</protein>
<keyword evidence="2" id="KW-1003">Cell membrane</keyword>
<sequence length="446" mass="47638">MLACVNGFWTEYHTCDWSTTASVKPSSSTSVTAKTTPAPSPTITLTSAVTSHSTASPGTETTTPSQPSPTPGPSATSIVTATTTTIPITPPSPCSPNPCPFNSICVELLNESSTCQCFAGSFFSDGSCRAAKVFAGDLHLLGEKFVPEMKDTMSKPFNETATEILKALKNAMENDTTYITSNVVQLREGSVIAMVDNVFGLTSNTTQESFNTALKSYIETCGDCGPLTNATFTDVSLCKGKPAPCDYDTTTCETKDGIASCICKDGYITSHFSSRICTACPSGQKAEGGICVLCSFGQSGFNCTDRSLLAVVVISCVLGGLLLIMLLVFLIYRLRTPNQKPDQKPDYNSPYPAQEPQANWPNQQVPRIPRASAATGWNPSQLEMTESGSTRALVAKDRPGNGVLATYDVGTDDLRSFKGKNPSRYSYLVQGQDNPYFVADEERGNK</sequence>
<evidence type="ECO:0000313" key="13">
    <source>
        <dbReference type="Proteomes" id="UP001221898"/>
    </source>
</evidence>
<evidence type="ECO:0000259" key="11">
    <source>
        <dbReference type="PROSITE" id="PS50024"/>
    </source>
</evidence>
<comment type="subcellular location">
    <subcellularLocation>
        <location evidence="1">Cell membrane</location>
    </subcellularLocation>
</comment>
<dbReference type="InterPro" id="IPR000742">
    <property type="entry name" value="EGF"/>
</dbReference>
<dbReference type="GO" id="GO:0005886">
    <property type="term" value="C:plasma membrane"/>
    <property type="evidence" value="ECO:0007669"/>
    <property type="project" value="UniProtKB-SubCell"/>
</dbReference>
<dbReference type="InterPro" id="IPR000082">
    <property type="entry name" value="SEA_dom"/>
</dbReference>
<dbReference type="InterPro" id="IPR036364">
    <property type="entry name" value="SEA_dom_sf"/>
</dbReference>
<keyword evidence="7" id="KW-1015">Disulfide bond</keyword>
<dbReference type="PANTHER" id="PTHR24037">
    <property type="entry name" value="HEART DEVELOPMENT PROTEIN WITH EGF-LIKE DOMAINS 1"/>
    <property type="match status" value="1"/>
</dbReference>
<dbReference type="Pfam" id="PF01390">
    <property type="entry name" value="SEA"/>
    <property type="match status" value="1"/>
</dbReference>
<feature type="transmembrane region" description="Helical" evidence="10">
    <location>
        <begin position="308"/>
        <end position="332"/>
    </location>
</feature>
<evidence type="ECO:0000256" key="3">
    <source>
        <dbReference type="ARBA" id="ARBA00022536"/>
    </source>
</evidence>
<keyword evidence="4" id="KW-0732">Signal</keyword>
<feature type="region of interest" description="Disordered" evidence="9">
    <location>
        <begin position="340"/>
        <end position="363"/>
    </location>
</feature>
<dbReference type="PANTHER" id="PTHR24037:SF7">
    <property type="entry name" value="FLOCCULATION PROTEIN FLO11 ISOFORM X1-RELATED"/>
    <property type="match status" value="1"/>
</dbReference>
<dbReference type="SUPFAM" id="SSF57184">
    <property type="entry name" value="Growth factor receptor domain"/>
    <property type="match status" value="1"/>
</dbReference>
<name>A0AAD7T5P4_9TELE</name>
<evidence type="ECO:0000256" key="8">
    <source>
        <dbReference type="ARBA" id="ARBA00023180"/>
    </source>
</evidence>
<evidence type="ECO:0000256" key="6">
    <source>
        <dbReference type="ARBA" id="ARBA00023136"/>
    </source>
</evidence>
<dbReference type="AlphaFoldDB" id="A0AAD7T5P4"/>
<dbReference type="Proteomes" id="UP001221898">
    <property type="component" value="Unassembled WGS sequence"/>
</dbReference>
<dbReference type="PROSITE" id="PS50024">
    <property type="entry name" value="SEA"/>
    <property type="match status" value="1"/>
</dbReference>
<keyword evidence="13" id="KW-1185">Reference proteome</keyword>
<dbReference type="SMART" id="SM00181">
    <property type="entry name" value="EGF"/>
    <property type="match status" value="2"/>
</dbReference>
<evidence type="ECO:0000256" key="7">
    <source>
        <dbReference type="ARBA" id="ARBA00023157"/>
    </source>
</evidence>
<evidence type="ECO:0000256" key="4">
    <source>
        <dbReference type="ARBA" id="ARBA00022729"/>
    </source>
</evidence>
<dbReference type="EMBL" id="JAINUG010000013">
    <property type="protein sequence ID" value="KAJ8414277.1"/>
    <property type="molecule type" value="Genomic_DNA"/>
</dbReference>
<dbReference type="InterPro" id="IPR009030">
    <property type="entry name" value="Growth_fac_rcpt_cys_sf"/>
</dbReference>
<feature type="domain" description="SEA" evidence="11">
    <location>
        <begin position="130"/>
        <end position="234"/>
    </location>
</feature>